<organism evidence="2 3">
    <name type="scientific">Heterorhabditis bacteriophora</name>
    <name type="common">Entomopathogenic nematode worm</name>
    <dbReference type="NCBI Taxonomy" id="37862"/>
    <lineage>
        <taxon>Eukaryota</taxon>
        <taxon>Metazoa</taxon>
        <taxon>Ecdysozoa</taxon>
        <taxon>Nematoda</taxon>
        <taxon>Chromadorea</taxon>
        <taxon>Rhabditida</taxon>
        <taxon>Rhabditina</taxon>
        <taxon>Rhabditomorpha</taxon>
        <taxon>Strongyloidea</taxon>
        <taxon>Heterorhabditidae</taxon>
        <taxon>Heterorhabditis</taxon>
    </lineage>
</organism>
<accession>A0A1I7W7A7</accession>
<keyword evidence="2" id="KW-1185">Reference proteome</keyword>
<evidence type="ECO:0000256" key="1">
    <source>
        <dbReference type="SAM" id="MobiDB-lite"/>
    </source>
</evidence>
<dbReference type="AlphaFoldDB" id="A0A1I7W7A7"/>
<dbReference type="WBParaSite" id="Hba_00495">
    <property type="protein sequence ID" value="Hba_00495"/>
    <property type="gene ID" value="Hba_00495"/>
</dbReference>
<name>A0A1I7W7A7_HETBA</name>
<evidence type="ECO:0000313" key="3">
    <source>
        <dbReference type="WBParaSite" id="Hba_00495"/>
    </source>
</evidence>
<protein>
    <submittedName>
        <fullName evidence="3">LITAF domain-containing protein</fullName>
    </submittedName>
</protein>
<reference evidence="3" key="1">
    <citation type="submission" date="2016-11" db="UniProtKB">
        <authorList>
            <consortium name="WormBaseParasite"/>
        </authorList>
    </citation>
    <scope>IDENTIFICATION</scope>
</reference>
<evidence type="ECO:0000313" key="2">
    <source>
        <dbReference type="Proteomes" id="UP000095283"/>
    </source>
</evidence>
<dbReference type="Proteomes" id="UP000095283">
    <property type="component" value="Unplaced"/>
</dbReference>
<feature type="region of interest" description="Disordered" evidence="1">
    <location>
        <begin position="1"/>
        <end position="39"/>
    </location>
</feature>
<sequence length="90" mass="10404">MNDDPDDDFADWRNYPTQNPTPAAPKRPVKKGDVHTKVPSTSVLSTDNPYFEKSKTEECLICNKNITHLNEIRRKSFHTFISISMSRCIY</sequence>
<proteinExistence type="predicted"/>